<dbReference type="InterPro" id="IPR032675">
    <property type="entry name" value="LRR_dom_sf"/>
</dbReference>
<evidence type="ECO:0000313" key="2">
    <source>
        <dbReference type="Proteomes" id="UP000289152"/>
    </source>
</evidence>
<dbReference type="AlphaFoldDB" id="A0A4Q1BSE6"/>
<dbReference type="OrthoDB" id="120976at2759"/>
<dbReference type="PANTHER" id="PTHR24113:SF15">
    <property type="entry name" value="NACHT DOMAIN-CONTAINING PROTEIN"/>
    <property type="match status" value="1"/>
</dbReference>
<protein>
    <recommendedName>
        <fullName evidence="3">RNI-like protein</fullName>
    </recommendedName>
</protein>
<dbReference type="GO" id="GO:0031267">
    <property type="term" value="F:small GTPase binding"/>
    <property type="evidence" value="ECO:0007669"/>
    <property type="project" value="TreeGrafter"/>
</dbReference>
<sequence>MAVVLRSSSDLVYLPDHGFVGEDGAIRILPQLSRQIRRLDISHNLLGSTGIKTLFLGLQHLRMRYSTPDDLWGLRQINLGTNGITDEGLECVLGYAKKDVCMREVLLQANQIELRKNLTSIIHSLNSSNLTSLSLTNNKTLLPSSLSTLFLSLDSPNLQKLYLSACNITPSLTDSITNFLRSPRSRPLDLLELNGNSLGADSVTKIIDTIESHNFNLKQLGLLANDIKPDLSLFPNFDPSQFTSPEECMDRRTEERILNYQVHERLPSLLLRNRNLTKRTQKAALKCLPIARILLNASPKSVDRIAEEVMNDISNERKMENMEGFNLLGLPEEILYLIIKHCSEDSEALSENQFIGLIHEAKDEGSLKRRWNVLRERKMKVKWVEDVDEVVIGLKEEWLKRGKWDKWELDKYPEENGDVIVEMNGVGQLRLD</sequence>
<dbReference type="PANTHER" id="PTHR24113">
    <property type="entry name" value="RAN GTPASE-ACTIVATING PROTEIN 1"/>
    <property type="match status" value="1"/>
</dbReference>
<dbReference type="GO" id="GO:0005829">
    <property type="term" value="C:cytosol"/>
    <property type="evidence" value="ECO:0007669"/>
    <property type="project" value="TreeGrafter"/>
</dbReference>
<dbReference type="GO" id="GO:0005096">
    <property type="term" value="F:GTPase activator activity"/>
    <property type="evidence" value="ECO:0007669"/>
    <property type="project" value="InterPro"/>
</dbReference>
<keyword evidence="2" id="KW-1185">Reference proteome</keyword>
<dbReference type="STRING" id="5217.A0A4Q1BSE6"/>
<accession>A0A4Q1BSE6</accession>
<dbReference type="SUPFAM" id="SSF52047">
    <property type="entry name" value="RNI-like"/>
    <property type="match status" value="1"/>
</dbReference>
<dbReference type="InterPro" id="IPR027038">
    <property type="entry name" value="RanGap"/>
</dbReference>
<evidence type="ECO:0008006" key="3">
    <source>
        <dbReference type="Google" id="ProtNLM"/>
    </source>
</evidence>
<name>A0A4Q1BSE6_TREME</name>
<dbReference type="VEuPathDB" id="FungiDB:TREMEDRAFT_28352"/>
<gene>
    <name evidence="1" type="ORF">M231_01728</name>
</gene>
<dbReference type="GO" id="GO:0005634">
    <property type="term" value="C:nucleus"/>
    <property type="evidence" value="ECO:0007669"/>
    <property type="project" value="TreeGrafter"/>
</dbReference>
<dbReference type="GO" id="GO:0048471">
    <property type="term" value="C:perinuclear region of cytoplasm"/>
    <property type="evidence" value="ECO:0007669"/>
    <property type="project" value="TreeGrafter"/>
</dbReference>
<evidence type="ECO:0000313" key="1">
    <source>
        <dbReference type="EMBL" id="RXK40880.1"/>
    </source>
</evidence>
<proteinExistence type="predicted"/>
<dbReference type="GO" id="GO:0006913">
    <property type="term" value="P:nucleocytoplasmic transport"/>
    <property type="evidence" value="ECO:0007669"/>
    <property type="project" value="TreeGrafter"/>
</dbReference>
<reference evidence="1 2" key="1">
    <citation type="submission" date="2016-06" db="EMBL/GenBank/DDBJ databases">
        <title>Evolution of pathogenesis and genome organization in the Tremellales.</title>
        <authorList>
            <person name="Cuomo C."/>
            <person name="Litvintseva A."/>
            <person name="Heitman J."/>
            <person name="Chen Y."/>
            <person name="Sun S."/>
            <person name="Springer D."/>
            <person name="Dromer F."/>
            <person name="Young S."/>
            <person name="Zeng Q."/>
            <person name="Chapman S."/>
            <person name="Gujja S."/>
            <person name="Saif S."/>
            <person name="Birren B."/>
        </authorList>
    </citation>
    <scope>NUCLEOTIDE SEQUENCE [LARGE SCALE GENOMIC DNA]</scope>
    <source>
        <strain evidence="1 2">ATCC 28783</strain>
    </source>
</reference>
<comment type="caution">
    <text evidence="1">The sequence shown here is derived from an EMBL/GenBank/DDBJ whole genome shotgun (WGS) entry which is preliminary data.</text>
</comment>
<dbReference type="InParanoid" id="A0A4Q1BSE6"/>
<dbReference type="Proteomes" id="UP000289152">
    <property type="component" value="Unassembled WGS sequence"/>
</dbReference>
<organism evidence="1 2">
    <name type="scientific">Tremella mesenterica</name>
    <name type="common">Jelly fungus</name>
    <dbReference type="NCBI Taxonomy" id="5217"/>
    <lineage>
        <taxon>Eukaryota</taxon>
        <taxon>Fungi</taxon>
        <taxon>Dikarya</taxon>
        <taxon>Basidiomycota</taxon>
        <taxon>Agaricomycotina</taxon>
        <taxon>Tremellomycetes</taxon>
        <taxon>Tremellales</taxon>
        <taxon>Tremellaceae</taxon>
        <taxon>Tremella</taxon>
    </lineage>
</organism>
<dbReference type="Gene3D" id="3.80.10.10">
    <property type="entry name" value="Ribonuclease Inhibitor"/>
    <property type="match status" value="1"/>
</dbReference>
<dbReference type="EMBL" id="SDIL01000013">
    <property type="protein sequence ID" value="RXK40880.1"/>
    <property type="molecule type" value="Genomic_DNA"/>
</dbReference>